<dbReference type="KEGG" id="nao:Y958_22415"/>
<accession>A0A248K010</accession>
<evidence type="ECO:0000256" key="1">
    <source>
        <dbReference type="ARBA" id="ARBA00006226"/>
    </source>
</evidence>
<evidence type="ECO:0000313" key="4">
    <source>
        <dbReference type="Proteomes" id="UP000197153"/>
    </source>
</evidence>
<dbReference type="EMBL" id="CP022112">
    <property type="protein sequence ID" value="ASG23738.1"/>
    <property type="molecule type" value="Genomic_DNA"/>
</dbReference>
<keyword evidence="4" id="KW-1185">Reference proteome</keyword>
<evidence type="ECO:0000256" key="2">
    <source>
        <dbReference type="ARBA" id="ARBA00022649"/>
    </source>
</evidence>
<dbReference type="InterPro" id="IPR035093">
    <property type="entry name" value="RelE/ParE_toxin_dom_sf"/>
</dbReference>
<dbReference type="Proteomes" id="UP000197153">
    <property type="component" value="Chromosome 3"/>
</dbReference>
<dbReference type="PANTHER" id="PTHR33755:SF6">
    <property type="entry name" value="PLASMID STABILIZATION SYSTEM PROTEIN"/>
    <property type="match status" value="1"/>
</dbReference>
<dbReference type="PANTHER" id="PTHR33755">
    <property type="entry name" value="TOXIN PARE1-RELATED"/>
    <property type="match status" value="1"/>
</dbReference>
<gene>
    <name evidence="3" type="ORF">Y958_22415</name>
</gene>
<dbReference type="Gene3D" id="3.30.2310.20">
    <property type="entry name" value="RelE-like"/>
    <property type="match status" value="1"/>
</dbReference>
<sequence>MKRSVIWSRDALEELIGIARHIAKDNPEAARKVAVAIRATGKALGQRALGRKGRVSGTYEKVVADLPYIVVYKFIAKPTGGEALVILRVVHMARDWLPETWPPA</sequence>
<organism evidence="3 4">
    <name type="scientific">Nitrospirillum viridazoti CBAmc</name>
    <dbReference type="NCBI Taxonomy" id="1441467"/>
    <lineage>
        <taxon>Bacteria</taxon>
        <taxon>Pseudomonadati</taxon>
        <taxon>Pseudomonadota</taxon>
        <taxon>Alphaproteobacteria</taxon>
        <taxon>Rhodospirillales</taxon>
        <taxon>Azospirillaceae</taxon>
        <taxon>Nitrospirillum</taxon>
        <taxon>Nitrospirillum viridazoti</taxon>
    </lineage>
</organism>
<dbReference type="Pfam" id="PF05016">
    <property type="entry name" value="ParE_toxin"/>
    <property type="match status" value="1"/>
</dbReference>
<dbReference type="RefSeq" id="WP_088874214.1">
    <property type="nucleotide sequence ID" value="NZ_CP022112.1"/>
</dbReference>
<dbReference type="AlphaFoldDB" id="A0A248K010"/>
<proteinExistence type="inferred from homology"/>
<evidence type="ECO:0000313" key="3">
    <source>
        <dbReference type="EMBL" id="ASG23738.1"/>
    </source>
</evidence>
<reference evidence="3 4" key="1">
    <citation type="submission" date="2017-06" db="EMBL/GenBank/DDBJ databases">
        <title>Complete genome sequence of Nitrospirillum amazonense strain CBAmC, an endophytic nitrogen-fixing and plant growth-promoting bacterium, isolated from sugarcane.</title>
        <authorList>
            <person name="Schwab S."/>
            <person name="dos Santos Teixeira K.R."/>
            <person name="Simoes Araujo J.L."/>
            <person name="Soares Vidal M."/>
            <person name="Borges de Freitas H.R."/>
            <person name="Rivello Crivelaro A.L."/>
            <person name="Bueno de Camargo Nunes A."/>
            <person name="dos Santos C.M."/>
            <person name="Palmeira da Silva Rosa D."/>
            <person name="da Silva Padilha D."/>
            <person name="da Silva E."/>
            <person name="Araujo Terra L."/>
            <person name="Soares Mendes V."/>
            <person name="Farinelli L."/>
            <person name="Magalhaes Cruz L."/>
            <person name="Baldani J.I."/>
        </authorList>
    </citation>
    <scope>NUCLEOTIDE SEQUENCE [LARGE SCALE GENOMIC DNA]</scope>
    <source>
        <strain evidence="3 4">CBAmC</strain>
    </source>
</reference>
<dbReference type="InterPro" id="IPR007712">
    <property type="entry name" value="RelE/ParE_toxin"/>
</dbReference>
<comment type="similarity">
    <text evidence="1">Belongs to the RelE toxin family.</text>
</comment>
<dbReference type="InterPro" id="IPR051803">
    <property type="entry name" value="TA_system_RelE-like_toxin"/>
</dbReference>
<protein>
    <submittedName>
        <fullName evidence="3">Plasmid stabilization protein</fullName>
    </submittedName>
</protein>
<name>A0A248K010_9PROT</name>
<keyword evidence="2" id="KW-1277">Toxin-antitoxin system</keyword>